<feature type="transmembrane region" description="Helical" evidence="2">
    <location>
        <begin position="288"/>
        <end position="307"/>
    </location>
</feature>
<sequence>MNDSRTRAEAFIAAGRPGEARTVARDALDTDGPDAGLFLVLARAHMAEDDDDHDDAAERVFRDGLDAFPDDIGLLGGYAELCARTDVFERPGRRARGEEISARLRELAPYSAELRRAEEAGKSVPAVSGNAVSERRVQAFDAARAFAAAPAPSHAADQAAQWAARAPYDRRLAVLAETTAALAAPGRAWLRLLLCRASEYRLAGTALVVLFVVLRVTVLPVPYGVTVAVLVLLSLPDLALRRLLRGARERGAARASDAVPSGTDDASASDGSGPPELPPVPRFTRREYAFAGAGIALALVAGGAAYASSLAYPHYEVVAHDEYRGMAGYDLQDAYNPFRTMPGFAPAQSVARVYAEKGAAPDAGAAYLVAVAVGDFHKAREPDLRGGTVFETMTEAAGTVHDSWEAGEGPYGGWMQCARYTETASGTPRGMCVWADKGSLGLVLFTAADDDREAVETTARSVGGDFLRPADD</sequence>
<proteinExistence type="predicted"/>
<keyword evidence="2" id="KW-0812">Transmembrane</keyword>
<evidence type="ECO:0000313" key="4">
    <source>
        <dbReference type="Proteomes" id="UP000644020"/>
    </source>
</evidence>
<organism evidence="3 4">
    <name type="scientific">Streptomyces termitum</name>
    <dbReference type="NCBI Taxonomy" id="67368"/>
    <lineage>
        <taxon>Bacteria</taxon>
        <taxon>Bacillati</taxon>
        <taxon>Actinomycetota</taxon>
        <taxon>Actinomycetes</taxon>
        <taxon>Kitasatosporales</taxon>
        <taxon>Streptomycetaceae</taxon>
        <taxon>Streptomyces</taxon>
    </lineage>
</organism>
<accession>A0A918W4I8</accession>
<dbReference type="RefSeq" id="WP_189974443.1">
    <property type="nucleotide sequence ID" value="NZ_BMUL01000001.1"/>
</dbReference>
<evidence type="ECO:0000256" key="2">
    <source>
        <dbReference type="SAM" id="Phobius"/>
    </source>
</evidence>
<dbReference type="EMBL" id="BMUL01000001">
    <property type="protein sequence ID" value="GHA64196.1"/>
    <property type="molecule type" value="Genomic_DNA"/>
</dbReference>
<name>A0A918W4I8_9ACTN</name>
<comment type="caution">
    <text evidence="3">The sequence shown here is derived from an EMBL/GenBank/DDBJ whole genome shotgun (WGS) entry which is preliminary data.</text>
</comment>
<reference evidence="3" key="1">
    <citation type="journal article" date="2014" name="Int. J. Syst. Evol. Microbiol.">
        <title>Complete genome sequence of Corynebacterium casei LMG S-19264T (=DSM 44701T), isolated from a smear-ripened cheese.</title>
        <authorList>
            <consortium name="US DOE Joint Genome Institute (JGI-PGF)"/>
            <person name="Walter F."/>
            <person name="Albersmeier A."/>
            <person name="Kalinowski J."/>
            <person name="Ruckert C."/>
        </authorList>
    </citation>
    <scope>NUCLEOTIDE SEQUENCE</scope>
    <source>
        <strain evidence="3">JCM 4518</strain>
    </source>
</reference>
<feature type="region of interest" description="Disordered" evidence="1">
    <location>
        <begin position="254"/>
        <end position="278"/>
    </location>
</feature>
<reference evidence="3" key="2">
    <citation type="submission" date="2020-09" db="EMBL/GenBank/DDBJ databases">
        <authorList>
            <person name="Sun Q."/>
            <person name="Ohkuma M."/>
        </authorList>
    </citation>
    <scope>NUCLEOTIDE SEQUENCE</scope>
    <source>
        <strain evidence="3">JCM 4518</strain>
    </source>
</reference>
<feature type="compositionally biased region" description="Low complexity" evidence="1">
    <location>
        <begin position="254"/>
        <end position="274"/>
    </location>
</feature>
<evidence type="ECO:0000256" key="1">
    <source>
        <dbReference type="SAM" id="MobiDB-lite"/>
    </source>
</evidence>
<evidence type="ECO:0000313" key="3">
    <source>
        <dbReference type="EMBL" id="GHA64196.1"/>
    </source>
</evidence>
<keyword evidence="4" id="KW-1185">Reference proteome</keyword>
<protein>
    <recommendedName>
        <fullName evidence="5">Tetratricopeptide repeat protein</fullName>
    </recommendedName>
</protein>
<dbReference type="Proteomes" id="UP000644020">
    <property type="component" value="Unassembled WGS sequence"/>
</dbReference>
<dbReference type="AlphaFoldDB" id="A0A918W4I8"/>
<keyword evidence="2" id="KW-1133">Transmembrane helix</keyword>
<keyword evidence="2" id="KW-0472">Membrane</keyword>
<gene>
    <name evidence="3" type="ORF">GCM10010305_02080</name>
</gene>
<evidence type="ECO:0008006" key="5">
    <source>
        <dbReference type="Google" id="ProtNLM"/>
    </source>
</evidence>